<keyword evidence="2" id="KW-1185">Reference proteome</keyword>
<accession>A0A9Q9AJU6</accession>
<dbReference type="Proteomes" id="UP001056384">
    <property type="component" value="Chromosome 1"/>
</dbReference>
<dbReference type="OrthoDB" id="3636749at2759"/>
<sequence>MEIHTHTPQAVRRKARAQRYLHSGPNCASRQGVLVTKDAIRAIAQPDPELWTTLATTYWLQKGAVKLVSSTSESRSPSESSSKRAVVAKSLLGLCIHLPSSKDEIIQLHRSATEMTEQAPLKSILIPRDDASLAKPLDLHIGLPVLADVFTPLKDELAAMLPVLYSSNTYQFDIRDDQGGGLLRQWPDEMPEQARVATSIRIKHWTWWHVSSGSWKHTADETDITLLPSGFIKMIRQGGQLDPEACCCEVEDLVRIHSPGWRFNKPWKLIDFVLALRQKEEPLIEAVNKFVELIQWHDESFHEWRDSPSPCQLCGKQLHLLRSSLTE</sequence>
<dbReference type="EMBL" id="CP099418">
    <property type="protein sequence ID" value="USW47473.1"/>
    <property type="molecule type" value="Genomic_DNA"/>
</dbReference>
<protein>
    <submittedName>
        <fullName evidence="1">Uncharacterized protein</fullName>
    </submittedName>
</protein>
<evidence type="ECO:0000313" key="2">
    <source>
        <dbReference type="Proteomes" id="UP001056384"/>
    </source>
</evidence>
<proteinExistence type="predicted"/>
<evidence type="ECO:0000313" key="1">
    <source>
        <dbReference type="EMBL" id="USW47473.1"/>
    </source>
</evidence>
<name>A0A9Q9AJU6_9PEZI</name>
<dbReference type="AlphaFoldDB" id="A0A9Q9AJU6"/>
<reference evidence="1" key="1">
    <citation type="submission" date="2022-06" db="EMBL/GenBank/DDBJ databases">
        <title>Complete genome sequences of two strains of the flax pathogen Septoria linicola.</title>
        <authorList>
            <person name="Lapalu N."/>
            <person name="Simon A."/>
            <person name="Demenou B."/>
            <person name="Paumier D."/>
            <person name="Guillot M.-P."/>
            <person name="Gout L."/>
            <person name="Valade R."/>
        </authorList>
    </citation>
    <scope>NUCLEOTIDE SEQUENCE</scope>
    <source>
        <strain evidence="1">SE15195</strain>
    </source>
</reference>
<gene>
    <name evidence="1" type="ORF">Slin15195_G007920</name>
</gene>
<organism evidence="1 2">
    <name type="scientific">Septoria linicola</name>
    <dbReference type="NCBI Taxonomy" id="215465"/>
    <lineage>
        <taxon>Eukaryota</taxon>
        <taxon>Fungi</taxon>
        <taxon>Dikarya</taxon>
        <taxon>Ascomycota</taxon>
        <taxon>Pezizomycotina</taxon>
        <taxon>Dothideomycetes</taxon>
        <taxon>Dothideomycetidae</taxon>
        <taxon>Mycosphaerellales</taxon>
        <taxon>Mycosphaerellaceae</taxon>
        <taxon>Septoria</taxon>
    </lineage>
</organism>